<feature type="domain" description="CMP/dCMP-type deaminase" evidence="9">
    <location>
        <begin position="2"/>
        <end position="165"/>
    </location>
</feature>
<protein>
    <recommendedName>
        <fullName evidence="8">tRNA-specific adenosine deaminase</fullName>
        <ecNumber evidence="8">3.5.4.33</ecNumber>
    </recommendedName>
</protein>
<reference evidence="10" key="1">
    <citation type="submission" date="2022-01" db="EMBL/GenBank/DDBJ databases">
        <title>Collection of gut derived symbiotic bacterial strains cultured from healthy donors.</title>
        <authorList>
            <person name="Lin H."/>
            <person name="Kohout C."/>
            <person name="Waligurski E."/>
            <person name="Pamer E.G."/>
        </authorList>
    </citation>
    <scope>NUCLEOTIDE SEQUENCE</scope>
    <source>
        <strain evidence="10">DFI.7.46</strain>
    </source>
</reference>
<keyword evidence="3 8" id="KW-0819">tRNA processing</keyword>
<dbReference type="GO" id="GO:0002100">
    <property type="term" value="P:tRNA wobble adenosine to inosine editing"/>
    <property type="evidence" value="ECO:0007669"/>
    <property type="project" value="UniProtKB-UniRule"/>
</dbReference>
<evidence type="ECO:0000256" key="4">
    <source>
        <dbReference type="ARBA" id="ARBA00022723"/>
    </source>
</evidence>
<sequence>MHRFDWAIRQAMQLAALAGEGGDVPVGALVLAPRAGGTGALNASDGVIFEDEGERGMKAMRSSSGKAQGDSFFNVPEESELEDWQIIGRGFNQREVSPFDPTAHAEIVALRQAARKRSSWRLSDTTLVVNLEPCTMCAGAIVNARVSRVVFGAWDDKAGAAGSVRDVLRDSRLNHRVEVIGGVLEDECGGQLKDFFTSRR</sequence>
<evidence type="ECO:0000256" key="3">
    <source>
        <dbReference type="ARBA" id="ARBA00022694"/>
    </source>
</evidence>
<dbReference type="Proteomes" id="UP001200537">
    <property type="component" value="Unassembled WGS sequence"/>
</dbReference>
<name>A0AAJ1F778_9ACTO</name>
<dbReference type="InterPro" id="IPR016193">
    <property type="entry name" value="Cytidine_deaminase-like"/>
</dbReference>
<comment type="cofactor">
    <cofactor evidence="8">
        <name>Zn(2+)</name>
        <dbReference type="ChEBI" id="CHEBI:29105"/>
    </cofactor>
    <text evidence="8">Binds 1 zinc ion per subunit.</text>
</comment>
<dbReference type="AlphaFoldDB" id="A0AAJ1F778"/>
<dbReference type="RefSeq" id="WP_238127480.1">
    <property type="nucleotide sequence ID" value="NZ_JAKNHJ010000002.1"/>
</dbReference>
<feature type="active site" description="Proton donor" evidence="8">
    <location>
        <position position="106"/>
    </location>
</feature>
<dbReference type="InterPro" id="IPR016192">
    <property type="entry name" value="APOBEC/CMP_deaminase_Zn-bd"/>
</dbReference>
<dbReference type="EMBL" id="JAKNHJ010000002">
    <property type="protein sequence ID" value="MCG4617108.1"/>
    <property type="molecule type" value="Genomic_DNA"/>
</dbReference>
<dbReference type="Gene3D" id="3.40.140.10">
    <property type="entry name" value="Cytidine Deaminase, domain 2"/>
    <property type="match status" value="1"/>
</dbReference>
<comment type="function">
    <text evidence="8">Catalyzes the deamination of adenosine to inosine at the wobble position 34 of tRNA(Arg2).</text>
</comment>
<feature type="binding site" evidence="8">
    <location>
        <position position="134"/>
    </location>
    <ligand>
        <name>Zn(2+)</name>
        <dbReference type="ChEBI" id="CHEBI:29105"/>
        <note>catalytic</note>
    </ligand>
</feature>
<proteinExistence type="inferred from homology"/>
<dbReference type="Pfam" id="PF14437">
    <property type="entry name" value="MafB19-deam"/>
    <property type="match status" value="1"/>
</dbReference>
<comment type="caution">
    <text evidence="10">The sequence shown here is derived from an EMBL/GenBank/DDBJ whole genome shotgun (WGS) entry which is preliminary data.</text>
</comment>
<evidence type="ECO:0000256" key="5">
    <source>
        <dbReference type="ARBA" id="ARBA00022801"/>
    </source>
</evidence>
<comment type="subunit">
    <text evidence="2 8">Homodimer.</text>
</comment>
<dbReference type="PROSITE" id="PS00903">
    <property type="entry name" value="CYT_DCMP_DEAMINASES_1"/>
    <property type="match status" value="1"/>
</dbReference>
<comment type="similarity">
    <text evidence="1">Belongs to the cytidine and deoxycytidylate deaminase family. ADAT2 subfamily.</text>
</comment>
<dbReference type="CDD" id="cd01285">
    <property type="entry name" value="nucleoside_deaminase"/>
    <property type="match status" value="1"/>
</dbReference>
<dbReference type="HAMAP" id="MF_00972">
    <property type="entry name" value="tRNA_aden_deaminase"/>
    <property type="match status" value="1"/>
</dbReference>
<comment type="catalytic activity">
    <reaction evidence="7 8">
        <text>adenosine(34) in tRNA + H2O + H(+) = inosine(34) in tRNA + NH4(+)</text>
        <dbReference type="Rhea" id="RHEA:43168"/>
        <dbReference type="Rhea" id="RHEA-COMP:10373"/>
        <dbReference type="Rhea" id="RHEA-COMP:10374"/>
        <dbReference type="ChEBI" id="CHEBI:15377"/>
        <dbReference type="ChEBI" id="CHEBI:15378"/>
        <dbReference type="ChEBI" id="CHEBI:28938"/>
        <dbReference type="ChEBI" id="CHEBI:74411"/>
        <dbReference type="ChEBI" id="CHEBI:82852"/>
        <dbReference type="EC" id="3.5.4.33"/>
    </reaction>
</comment>
<dbReference type="EC" id="3.5.4.33" evidence="8"/>
<evidence type="ECO:0000259" key="9">
    <source>
        <dbReference type="PROSITE" id="PS51747"/>
    </source>
</evidence>
<evidence type="ECO:0000256" key="2">
    <source>
        <dbReference type="ARBA" id="ARBA00011738"/>
    </source>
</evidence>
<dbReference type="PANTHER" id="PTHR11079">
    <property type="entry name" value="CYTOSINE DEAMINASE FAMILY MEMBER"/>
    <property type="match status" value="1"/>
</dbReference>
<keyword evidence="6 8" id="KW-0862">Zinc</keyword>
<evidence type="ECO:0000256" key="8">
    <source>
        <dbReference type="HAMAP-Rule" id="MF_00972"/>
    </source>
</evidence>
<dbReference type="InterPro" id="IPR058535">
    <property type="entry name" value="MafB19-deam"/>
</dbReference>
<evidence type="ECO:0000313" key="10">
    <source>
        <dbReference type="EMBL" id="MCG4617108.1"/>
    </source>
</evidence>
<dbReference type="GO" id="GO:0052717">
    <property type="term" value="F:tRNA-specific adenosine-34 deaminase activity"/>
    <property type="evidence" value="ECO:0007669"/>
    <property type="project" value="UniProtKB-UniRule"/>
</dbReference>
<evidence type="ECO:0000313" key="11">
    <source>
        <dbReference type="Proteomes" id="UP001200537"/>
    </source>
</evidence>
<dbReference type="PANTHER" id="PTHR11079:SF202">
    <property type="entry name" value="TRNA-SPECIFIC ADENOSINE DEAMINASE"/>
    <property type="match status" value="1"/>
</dbReference>
<accession>A0AAJ1F778</accession>
<gene>
    <name evidence="8" type="primary">tadA</name>
    <name evidence="10" type="ORF">L0M99_01175</name>
</gene>
<keyword evidence="5 8" id="KW-0378">Hydrolase</keyword>
<feature type="binding site" evidence="8">
    <location>
        <position position="137"/>
    </location>
    <ligand>
        <name>Zn(2+)</name>
        <dbReference type="ChEBI" id="CHEBI:29105"/>
        <note>catalytic</note>
    </ligand>
</feature>
<keyword evidence="4 8" id="KW-0479">Metal-binding</keyword>
<evidence type="ECO:0000256" key="7">
    <source>
        <dbReference type="ARBA" id="ARBA00048045"/>
    </source>
</evidence>
<dbReference type="InterPro" id="IPR028883">
    <property type="entry name" value="tRNA_aden_deaminase"/>
</dbReference>
<evidence type="ECO:0000256" key="1">
    <source>
        <dbReference type="ARBA" id="ARBA00010669"/>
    </source>
</evidence>
<dbReference type="GO" id="GO:0008270">
    <property type="term" value="F:zinc ion binding"/>
    <property type="evidence" value="ECO:0007669"/>
    <property type="project" value="UniProtKB-UniRule"/>
</dbReference>
<evidence type="ECO:0000256" key="6">
    <source>
        <dbReference type="ARBA" id="ARBA00022833"/>
    </source>
</evidence>
<dbReference type="InterPro" id="IPR002125">
    <property type="entry name" value="CMP_dCMP_dom"/>
</dbReference>
<dbReference type="PROSITE" id="PS51747">
    <property type="entry name" value="CYT_DCMP_DEAMINASES_2"/>
    <property type="match status" value="1"/>
</dbReference>
<feature type="binding site" evidence="8">
    <location>
        <position position="104"/>
    </location>
    <ligand>
        <name>Zn(2+)</name>
        <dbReference type="ChEBI" id="CHEBI:29105"/>
        <note>catalytic</note>
    </ligand>
</feature>
<organism evidence="10 11">
    <name type="scientific">Varibaculum cambriense</name>
    <dbReference type="NCBI Taxonomy" id="184870"/>
    <lineage>
        <taxon>Bacteria</taxon>
        <taxon>Bacillati</taxon>
        <taxon>Actinomycetota</taxon>
        <taxon>Actinomycetes</taxon>
        <taxon>Actinomycetales</taxon>
        <taxon>Actinomycetaceae</taxon>
        <taxon>Varibaculum</taxon>
    </lineage>
</organism>
<dbReference type="SUPFAM" id="SSF53927">
    <property type="entry name" value="Cytidine deaminase-like"/>
    <property type="match status" value="1"/>
</dbReference>